<dbReference type="GO" id="GO:0004803">
    <property type="term" value="F:transposase activity"/>
    <property type="evidence" value="ECO:0007669"/>
    <property type="project" value="InterPro"/>
</dbReference>
<organism evidence="2 3">
    <name type="scientific">Mangrovivirga cuniculi</name>
    <dbReference type="NCBI Taxonomy" id="2715131"/>
    <lineage>
        <taxon>Bacteria</taxon>
        <taxon>Pseudomonadati</taxon>
        <taxon>Bacteroidota</taxon>
        <taxon>Cytophagia</taxon>
        <taxon>Cytophagales</taxon>
        <taxon>Mangrovivirgaceae</taxon>
        <taxon>Mangrovivirga</taxon>
    </lineage>
</organism>
<dbReference type="InterPro" id="IPR002686">
    <property type="entry name" value="Transposase_17"/>
</dbReference>
<dbReference type="EMBL" id="CP028923">
    <property type="protein sequence ID" value="QCK15556.1"/>
    <property type="molecule type" value="Genomic_DNA"/>
</dbReference>
<proteinExistence type="predicted"/>
<feature type="domain" description="Transposase IS200-like" evidence="1">
    <location>
        <begin position="10"/>
        <end position="141"/>
    </location>
</feature>
<protein>
    <submittedName>
        <fullName evidence="2">Transposase</fullName>
    </submittedName>
</protein>
<evidence type="ECO:0000259" key="1">
    <source>
        <dbReference type="SMART" id="SM01321"/>
    </source>
</evidence>
<dbReference type="PANTHER" id="PTHR36966:SF1">
    <property type="entry name" value="REP-ASSOCIATED TYROSINE TRANSPOSASE"/>
    <property type="match status" value="1"/>
</dbReference>
<accession>A0A4D7JTS7</accession>
<dbReference type="SUPFAM" id="SSF143422">
    <property type="entry name" value="Transposase IS200-like"/>
    <property type="match status" value="1"/>
</dbReference>
<reference evidence="2 3" key="1">
    <citation type="submission" date="2018-04" db="EMBL/GenBank/DDBJ databases">
        <title>Complete genome uncultured novel isolate.</title>
        <authorList>
            <person name="Merlino G."/>
        </authorList>
    </citation>
    <scope>NUCLEOTIDE SEQUENCE [LARGE SCALE GENOMIC DNA]</scope>
    <source>
        <strain evidence="3">R1DC9</strain>
    </source>
</reference>
<dbReference type="AlphaFoldDB" id="A0A4D7JTS7"/>
<dbReference type="InterPro" id="IPR052715">
    <property type="entry name" value="RAYT_transposase"/>
</dbReference>
<gene>
    <name evidence="2" type="ORF">DCC35_12760</name>
</gene>
<evidence type="ECO:0000313" key="3">
    <source>
        <dbReference type="Proteomes" id="UP000298616"/>
    </source>
</evidence>
<dbReference type="SMART" id="SM01321">
    <property type="entry name" value="Y1_Tnp"/>
    <property type="match status" value="1"/>
</dbReference>
<dbReference type="GO" id="GO:0043565">
    <property type="term" value="F:sequence-specific DNA binding"/>
    <property type="evidence" value="ECO:0007669"/>
    <property type="project" value="TreeGrafter"/>
</dbReference>
<dbReference type="Pfam" id="PF01797">
    <property type="entry name" value="Y1_Tnp"/>
    <property type="match status" value="1"/>
</dbReference>
<dbReference type="KEGG" id="fpf:DCC35_12760"/>
<sequence>MGFEYRIKDQFAVHFITITVNQWVDVFTRNCYSDILIESLKYCQKNKGLKIYSWVIMTNHLHLVVSSDKGDLSGILRDFKKYTSSKIIQAIEDNDKESRKKWLLWLLKDGDKNKLWTKGYHAKEIMSKEFMEQKIDYIHFNPVKAGIVECEEYYSNSSCAKIYGMGESVLELSEY</sequence>
<dbReference type="Proteomes" id="UP000298616">
    <property type="component" value="Chromosome"/>
</dbReference>
<dbReference type="RefSeq" id="WP_137091151.1">
    <property type="nucleotide sequence ID" value="NZ_CP028923.1"/>
</dbReference>
<dbReference type="Gene3D" id="3.30.70.1290">
    <property type="entry name" value="Transposase IS200-like"/>
    <property type="match status" value="1"/>
</dbReference>
<dbReference type="PANTHER" id="PTHR36966">
    <property type="entry name" value="REP-ASSOCIATED TYROSINE TRANSPOSASE"/>
    <property type="match status" value="1"/>
</dbReference>
<dbReference type="NCBIfam" id="NF047646">
    <property type="entry name" value="REP_Tyr_transpos"/>
    <property type="match status" value="1"/>
</dbReference>
<keyword evidence="3" id="KW-1185">Reference proteome</keyword>
<dbReference type="InterPro" id="IPR036515">
    <property type="entry name" value="Transposase_17_sf"/>
</dbReference>
<name>A0A4D7JTS7_9BACT</name>
<dbReference type="OrthoDB" id="9788881at2"/>
<evidence type="ECO:0000313" key="2">
    <source>
        <dbReference type="EMBL" id="QCK15556.1"/>
    </source>
</evidence>
<dbReference type="GO" id="GO:0006313">
    <property type="term" value="P:DNA transposition"/>
    <property type="evidence" value="ECO:0007669"/>
    <property type="project" value="InterPro"/>
</dbReference>